<dbReference type="EMBL" id="MEXH01000033">
    <property type="protein sequence ID" value="OGC91610.1"/>
    <property type="molecule type" value="Genomic_DNA"/>
</dbReference>
<gene>
    <name evidence="1" type="ORF">A2876_03550</name>
</gene>
<organism evidence="1 2">
    <name type="scientific">Candidatus Amesbacteria bacterium RIFCSPHIGHO2_01_FULL_48_32b</name>
    <dbReference type="NCBI Taxonomy" id="1797253"/>
    <lineage>
        <taxon>Bacteria</taxon>
        <taxon>Candidatus Amesiibacteriota</taxon>
    </lineage>
</organism>
<accession>A0A1F4YCA8</accession>
<dbReference type="Proteomes" id="UP000178176">
    <property type="component" value="Unassembled WGS sequence"/>
</dbReference>
<sequence>MALQYPGQEIGPIQRFKNSITDRLPYWTATVIRGLIQVLQNLVAFVIQMFREMINTFMGRS</sequence>
<evidence type="ECO:0000313" key="2">
    <source>
        <dbReference type="Proteomes" id="UP000178176"/>
    </source>
</evidence>
<dbReference type="AlphaFoldDB" id="A0A1F4YCA8"/>
<reference evidence="1 2" key="1">
    <citation type="journal article" date="2016" name="Nat. Commun.">
        <title>Thousands of microbial genomes shed light on interconnected biogeochemical processes in an aquifer system.</title>
        <authorList>
            <person name="Anantharaman K."/>
            <person name="Brown C.T."/>
            <person name="Hug L.A."/>
            <person name="Sharon I."/>
            <person name="Castelle C.J."/>
            <person name="Probst A.J."/>
            <person name="Thomas B.C."/>
            <person name="Singh A."/>
            <person name="Wilkins M.J."/>
            <person name="Karaoz U."/>
            <person name="Brodie E.L."/>
            <person name="Williams K.H."/>
            <person name="Hubbard S.S."/>
            <person name="Banfield J.F."/>
        </authorList>
    </citation>
    <scope>NUCLEOTIDE SEQUENCE [LARGE SCALE GENOMIC DNA]</scope>
</reference>
<evidence type="ECO:0000313" key="1">
    <source>
        <dbReference type="EMBL" id="OGC91610.1"/>
    </source>
</evidence>
<proteinExistence type="predicted"/>
<protein>
    <submittedName>
        <fullName evidence="1">Uncharacterized protein</fullName>
    </submittedName>
</protein>
<name>A0A1F4YCA8_9BACT</name>
<comment type="caution">
    <text evidence="1">The sequence shown here is derived from an EMBL/GenBank/DDBJ whole genome shotgun (WGS) entry which is preliminary data.</text>
</comment>